<dbReference type="InterPro" id="IPR042065">
    <property type="entry name" value="E3_ELL-like"/>
</dbReference>
<dbReference type="GO" id="GO:0008023">
    <property type="term" value="C:transcription elongation factor complex"/>
    <property type="evidence" value="ECO:0007669"/>
    <property type="project" value="InterPro"/>
</dbReference>
<dbReference type="InterPro" id="IPR031176">
    <property type="entry name" value="ELL/occludin"/>
</dbReference>
<feature type="region of interest" description="Disordered" evidence="1">
    <location>
        <begin position="170"/>
        <end position="198"/>
    </location>
</feature>
<dbReference type="EMBL" id="BPLR01009851">
    <property type="protein sequence ID" value="GIY35049.1"/>
    <property type="molecule type" value="Genomic_DNA"/>
</dbReference>
<gene>
    <name evidence="3" type="ORF">CEXT_378081</name>
</gene>
<dbReference type="PANTHER" id="PTHR23288">
    <property type="entry name" value="OCCLUDIN AND RNA POLYMERASE II ELONGATION FACTOR ELL"/>
    <property type="match status" value="1"/>
</dbReference>
<dbReference type="GO" id="GO:0032968">
    <property type="term" value="P:positive regulation of transcription elongation by RNA polymerase II"/>
    <property type="evidence" value="ECO:0007669"/>
    <property type="project" value="TreeGrafter"/>
</dbReference>
<sequence>MADQRKQFRSKVIETDISNPEMRRRKINPKPKLPAVKNSVPEIRQQHISDRIVHILAVNECDKNEMMERLEIDGLSAKEKLNVGKTLNHVSILKNNMYHLKDDMWSRIRDDWKFYSPEDAIKVEKYHCKDIPSVNQLNTQNSMKNEEMDPYPSAKKQRISHFNLRSNSITEVSPRVSSGASQNLINNPANSNLHKNPESFSGLSSFSVSPEYQIKRPQVQSSNNRPVKLTSPKNISENAFGMQPFPLELNHHYQNKNYQHTSQFLASSNKEPITSVNPTSAVESVSNVLTFTSETENKSIQRTPQILSSFDEESTASANPENAVKTSYNIFSFTSECENKNTQQIAQISPALNEQPLALANPYALETLSNASTCTSECENKVTQKTPQILSSFDEESIASANPENAVKTSYNIFSFTSECENKNTQQIAQISPSLNEQPLALANPYALETLSNASTCTSERENKVTQKTPQILPSLDDEPMPWANPEFAVETLFNLWDFTTTEWENKNTQQTSQMLSSFCKNP</sequence>
<dbReference type="PANTHER" id="PTHR23288:SF17">
    <property type="entry name" value="RNA POLYMERASE II ELONGATION FACTOR ELL"/>
    <property type="match status" value="1"/>
</dbReference>
<reference evidence="3 4" key="1">
    <citation type="submission" date="2021-06" db="EMBL/GenBank/DDBJ databases">
        <title>Caerostris extrusa draft genome.</title>
        <authorList>
            <person name="Kono N."/>
            <person name="Arakawa K."/>
        </authorList>
    </citation>
    <scope>NUCLEOTIDE SEQUENCE [LARGE SCALE GENOMIC DNA]</scope>
</reference>
<evidence type="ECO:0000313" key="3">
    <source>
        <dbReference type="EMBL" id="GIY35049.1"/>
    </source>
</evidence>
<dbReference type="Pfam" id="PF10390">
    <property type="entry name" value="ELL"/>
    <property type="match status" value="1"/>
</dbReference>
<dbReference type="GO" id="GO:0000987">
    <property type="term" value="F:cis-regulatory region sequence-specific DNA binding"/>
    <property type="evidence" value="ECO:0007669"/>
    <property type="project" value="TreeGrafter"/>
</dbReference>
<keyword evidence="4" id="KW-1185">Reference proteome</keyword>
<evidence type="ECO:0000256" key="1">
    <source>
        <dbReference type="SAM" id="MobiDB-lite"/>
    </source>
</evidence>
<evidence type="ECO:0000259" key="2">
    <source>
        <dbReference type="Pfam" id="PF10390"/>
    </source>
</evidence>
<accession>A0AAV4SQ14</accession>
<dbReference type="InterPro" id="IPR036390">
    <property type="entry name" value="WH_DNA-bd_sf"/>
</dbReference>
<protein>
    <recommendedName>
        <fullName evidence="2">RNA polymerase II elongation factor ELL N-terminal domain-containing protein</fullName>
    </recommendedName>
</protein>
<dbReference type="Proteomes" id="UP001054945">
    <property type="component" value="Unassembled WGS sequence"/>
</dbReference>
<dbReference type="InterPro" id="IPR019464">
    <property type="entry name" value="ELL_N"/>
</dbReference>
<dbReference type="GO" id="GO:0006368">
    <property type="term" value="P:transcription elongation by RNA polymerase II"/>
    <property type="evidence" value="ECO:0007669"/>
    <property type="project" value="InterPro"/>
</dbReference>
<proteinExistence type="predicted"/>
<dbReference type="GO" id="GO:0042795">
    <property type="term" value="P:snRNA transcription by RNA polymerase II"/>
    <property type="evidence" value="ECO:0007669"/>
    <property type="project" value="TreeGrafter"/>
</dbReference>
<dbReference type="Gene3D" id="1.10.10.2670">
    <property type="entry name" value="E3 ubiquitin-protein ligase"/>
    <property type="match status" value="1"/>
</dbReference>
<dbReference type="SUPFAM" id="SSF46785">
    <property type="entry name" value="Winged helix' DNA-binding domain"/>
    <property type="match status" value="1"/>
</dbReference>
<feature type="domain" description="RNA polymerase II elongation factor ELL N-terminal" evidence="2">
    <location>
        <begin position="21"/>
        <end position="128"/>
    </location>
</feature>
<feature type="compositionally biased region" description="Polar residues" evidence="1">
    <location>
        <begin position="170"/>
        <end position="194"/>
    </location>
</feature>
<evidence type="ECO:0000313" key="4">
    <source>
        <dbReference type="Proteomes" id="UP001054945"/>
    </source>
</evidence>
<organism evidence="3 4">
    <name type="scientific">Caerostris extrusa</name>
    <name type="common">Bark spider</name>
    <name type="synonym">Caerostris bankana</name>
    <dbReference type="NCBI Taxonomy" id="172846"/>
    <lineage>
        <taxon>Eukaryota</taxon>
        <taxon>Metazoa</taxon>
        <taxon>Ecdysozoa</taxon>
        <taxon>Arthropoda</taxon>
        <taxon>Chelicerata</taxon>
        <taxon>Arachnida</taxon>
        <taxon>Araneae</taxon>
        <taxon>Araneomorphae</taxon>
        <taxon>Entelegynae</taxon>
        <taxon>Araneoidea</taxon>
        <taxon>Araneidae</taxon>
        <taxon>Caerostris</taxon>
    </lineage>
</organism>
<comment type="caution">
    <text evidence="3">The sequence shown here is derived from an EMBL/GenBank/DDBJ whole genome shotgun (WGS) entry which is preliminary data.</text>
</comment>
<name>A0AAV4SQ14_CAEEX</name>
<dbReference type="AlphaFoldDB" id="A0AAV4SQ14"/>